<dbReference type="Proteomes" id="UP000192418">
    <property type="component" value="Unassembled WGS sequence"/>
</dbReference>
<evidence type="ECO:0000256" key="1">
    <source>
        <dbReference type="SAM" id="MobiDB-lite"/>
    </source>
</evidence>
<dbReference type="PROSITE" id="PS51724">
    <property type="entry name" value="SPOR"/>
    <property type="match status" value="1"/>
</dbReference>
<evidence type="ECO:0000313" key="3">
    <source>
        <dbReference type="EMBL" id="SMC79728.1"/>
    </source>
</evidence>
<dbReference type="EMBL" id="FWXY01000010">
    <property type="protein sequence ID" value="SMC79728.1"/>
    <property type="molecule type" value="Genomic_DNA"/>
</dbReference>
<name>A0A1W2C4T7_9BACT</name>
<accession>A0A1W2C4T7</accession>
<dbReference type="OrthoDB" id="5422687at2"/>
<feature type="region of interest" description="Disordered" evidence="1">
    <location>
        <begin position="100"/>
        <end position="144"/>
    </location>
</feature>
<dbReference type="Gene3D" id="3.30.70.1070">
    <property type="entry name" value="Sporulation related repeat"/>
    <property type="match status" value="1"/>
</dbReference>
<dbReference type="Pfam" id="PF05036">
    <property type="entry name" value="SPOR"/>
    <property type="match status" value="1"/>
</dbReference>
<organism evidence="3 4">
    <name type="scientific">Desulfocicer vacuolatum DSM 3385</name>
    <dbReference type="NCBI Taxonomy" id="1121400"/>
    <lineage>
        <taxon>Bacteria</taxon>
        <taxon>Pseudomonadati</taxon>
        <taxon>Thermodesulfobacteriota</taxon>
        <taxon>Desulfobacteria</taxon>
        <taxon>Desulfobacterales</taxon>
        <taxon>Desulfobacteraceae</taxon>
        <taxon>Desulfocicer</taxon>
    </lineage>
</organism>
<dbReference type="STRING" id="1121400.SAMN02746065_110115"/>
<dbReference type="SUPFAM" id="SSF110997">
    <property type="entry name" value="Sporulation related repeat"/>
    <property type="match status" value="1"/>
</dbReference>
<dbReference type="AlphaFoldDB" id="A0A1W2C4T7"/>
<feature type="domain" description="SPOR" evidence="2">
    <location>
        <begin position="157"/>
        <end position="236"/>
    </location>
</feature>
<dbReference type="InterPro" id="IPR007730">
    <property type="entry name" value="SPOR-like_dom"/>
</dbReference>
<sequence length="236" mass="26262">MFLRGAMVALGLFCLCATMFVIGVMVGRGTAPVDFDTRSFQAKLAKLAGNKNHESSQNKPELDFYKELKKPMPTAFSLPENLLEEEIVASHRDAPVTGEEKVVDIPPPTPIKKGLKKMTRRDVSPAHPPLHGEGTNQGNEPEYRDAREKAPEVTTASRSGWKYTIQISSFRQLADAIGRMEALKVKGLEPHRALALVDGKMWHRVRVGKFFDTLSAEKALRKLETQGIYGIIIENH</sequence>
<protein>
    <submittedName>
        <fullName evidence="3">Sporulation related domain-containing protein</fullName>
    </submittedName>
</protein>
<dbReference type="InterPro" id="IPR036680">
    <property type="entry name" value="SPOR-like_sf"/>
</dbReference>
<dbReference type="RefSeq" id="WP_084069321.1">
    <property type="nucleotide sequence ID" value="NZ_FWXY01000010.1"/>
</dbReference>
<keyword evidence="4" id="KW-1185">Reference proteome</keyword>
<dbReference type="GO" id="GO:0042834">
    <property type="term" value="F:peptidoglycan binding"/>
    <property type="evidence" value="ECO:0007669"/>
    <property type="project" value="InterPro"/>
</dbReference>
<evidence type="ECO:0000259" key="2">
    <source>
        <dbReference type="PROSITE" id="PS51724"/>
    </source>
</evidence>
<proteinExistence type="predicted"/>
<reference evidence="3 4" key="1">
    <citation type="submission" date="2017-04" db="EMBL/GenBank/DDBJ databases">
        <authorList>
            <person name="Afonso C.L."/>
            <person name="Miller P.J."/>
            <person name="Scott M.A."/>
            <person name="Spackman E."/>
            <person name="Goraichik I."/>
            <person name="Dimitrov K.M."/>
            <person name="Suarez D.L."/>
            <person name="Swayne D.E."/>
        </authorList>
    </citation>
    <scope>NUCLEOTIDE SEQUENCE [LARGE SCALE GENOMIC DNA]</scope>
    <source>
        <strain evidence="3 4">DSM 3385</strain>
    </source>
</reference>
<evidence type="ECO:0000313" key="4">
    <source>
        <dbReference type="Proteomes" id="UP000192418"/>
    </source>
</evidence>
<gene>
    <name evidence="3" type="ORF">SAMN02746065_110115</name>
</gene>